<keyword evidence="8" id="KW-0472">Membrane</keyword>
<dbReference type="InterPro" id="IPR027359">
    <property type="entry name" value="Volt_channel_dom_sf"/>
</dbReference>
<feature type="compositionally biased region" description="Basic residues" evidence="10">
    <location>
        <begin position="16"/>
        <end position="25"/>
    </location>
</feature>
<evidence type="ECO:0000256" key="4">
    <source>
        <dbReference type="ARBA" id="ARBA00022692"/>
    </source>
</evidence>
<keyword evidence="6" id="KW-1133">Transmembrane helix</keyword>
<gene>
    <name evidence="11" type="ORF">KP79_PYT17880</name>
</gene>
<evidence type="ECO:0000256" key="9">
    <source>
        <dbReference type="ARBA" id="ARBA00023303"/>
    </source>
</evidence>
<keyword evidence="3" id="KW-1003">Cell membrane</keyword>
<evidence type="ECO:0000256" key="3">
    <source>
        <dbReference type="ARBA" id="ARBA00022475"/>
    </source>
</evidence>
<dbReference type="PANTHER" id="PTHR46480:SF1">
    <property type="entry name" value="VOLTAGE-GATED HYDROGEN CHANNEL 1"/>
    <property type="match status" value="1"/>
</dbReference>
<keyword evidence="7" id="KW-0406">Ion transport</keyword>
<keyword evidence="2" id="KW-0813">Transport</keyword>
<keyword evidence="5" id="KW-0851">Voltage-gated channel</keyword>
<feature type="region of interest" description="Disordered" evidence="10">
    <location>
        <begin position="1"/>
        <end position="25"/>
    </location>
</feature>
<organism evidence="11 12">
    <name type="scientific">Mizuhopecten yessoensis</name>
    <name type="common">Japanese scallop</name>
    <name type="synonym">Patinopecten yessoensis</name>
    <dbReference type="NCBI Taxonomy" id="6573"/>
    <lineage>
        <taxon>Eukaryota</taxon>
        <taxon>Metazoa</taxon>
        <taxon>Spiralia</taxon>
        <taxon>Lophotrochozoa</taxon>
        <taxon>Mollusca</taxon>
        <taxon>Bivalvia</taxon>
        <taxon>Autobranchia</taxon>
        <taxon>Pteriomorphia</taxon>
        <taxon>Pectinida</taxon>
        <taxon>Pectinoidea</taxon>
        <taxon>Pectinidae</taxon>
        <taxon>Mizuhopecten</taxon>
    </lineage>
</organism>
<feature type="compositionally biased region" description="Basic and acidic residues" evidence="10">
    <location>
        <begin position="433"/>
        <end position="445"/>
    </location>
</feature>
<evidence type="ECO:0000313" key="11">
    <source>
        <dbReference type="EMBL" id="OWF53051.1"/>
    </source>
</evidence>
<dbReference type="InterPro" id="IPR031846">
    <property type="entry name" value="Hvcn1"/>
</dbReference>
<keyword evidence="12" id="KW-1185">Reference proteome</keyword>
<dbReference type="GO" id="GO:0034702">
    <property type="term" value="C:monoatomic ion channel complex"/>
    <property type="evidence" value="ECO:0007669"/>
    <property type="project" value="UniProtKB-KW"/>
</dbReference>
<dbReference type="Gene3D" id="1.20.120.350">
    <property type="entry name" value="Voltage-gated potassium channels. Chain C"/>
    <property type="match status" value="1"/>
</dbReference>
<dbReference type="GO" id="GO:0030171">
    <property type="term" value="F:voltage-gated proton channel activity"/>
    <property type="evidence" value="ECO:0007669"/>
    <property type="project" value="InterPro"/>
</dbReference>
<dbReference type="OrthoDB" id="427456at2759"/>
<comment type="caution">
    <text evidence="11">The sequence shown here is derived from an EMBL/GenBank/DDBJ whole genome shotgun (WGS) entry which is preliminary data.</text>
</comment>
<sequence length="452" mass="51244">MKAKTSAESNNNSLPGRRKPKHQGRFKKRLSTILHTHVALIFLCTLAVLDAGCVIGQIISDILIMKDELQEKQQMEVHAKAVLLDLFPVRLNKTSWDKKPLSDILVILRECFDDVKATDIQEKRIALEKLLSNTTPHSWNHIEHVKGRHKRAAGGNHQHAFQDKNKYIQHHILHELTHAFHLGSMVILTILLIETFFKVFAMGKKFLSHKVEVFDAFVITVSWALDVVFWEGLWAHPETEAAHIMIFILPWRVIRIVNSFVMVIQEKDHLQLKIVKQQYRGSVKRASDMKMKVELYRIELRQLQSLCRRRGATDREIQQCAPEGKRRRSSLLPVLTRLASVGLLGSVSSSTDLTKDAASNDTSDEEDSAVDLSSRPNSNYSNYSNFSSSDCLSLGRTISTASSISAVAYPHTPISTENLVKDNPAFASDEEPPNYKEVTEPKTNDESFFTKL</sequence>
<dbReference type="EMBL" id="NEDP02001524">
    <property type="protein sequence ID" value="OWF53051.1"/>
    <property type="molecule type" value="Genomic_DNA"/>
</dbReference>
<reference evidence="11 12" key="1">
    <citation type="journal article" date="2017" name="Nat. Ecol. Evol.">
        <title>Scallop genome provides insights into evolution of bilaterian karyotype and development.</title>
        <authorList>
            <person name="Wang S."/>
            <person name="Zhang J."/>
            <person name="Jiao W."/>
            <person name="Li J."/>
            <person name="Xun X."/>
            <person name="Sun Y."/>
            <person name="Guo X."/>
            <person name="Huan P."/>
            <person name="Dong B."/>
            <person name="Zhang L."/>
            <person name="Hu X."/>
            <person name="Sun X."/>
            <person name="Wang J."/>
            <person name="Zhao C."/>
            <person name="Wang Y."/>
            <person name="Wang D."/>
            <person name="Huang X."/>
            <person name="Wang R."/>
            <person name="Lv J."/>
            <person name="Li Y."/>
            <person name="Zhang Z."/>
            <person name="Liu B."/>
            <person name="Lu W."/>
            <person name="Hui Y."/>
            <person name="Liang J."/>
            <person name="Zhou Z."/>
            <person name="Hou R."/>
            <person name="Li X."/>
            <person name="Liu Y."/>
            <person name="Li H."/>
            <person name="Ning X."/>
            <person name="Lin Y."/>
            <person name="Zhao L."/>
            <person name="Xing Q."/>
            <person name="Dou J."/>
            <person name="Li Y."/>
            <person name="Mao J."/>
            <person name="Guo H."/>
            <person name="Dou H."/>
            <person name="Li T."/>
            <person name="Mu C."/>
            <person name="Jiang W."/>
            <person name="Fu Q."/>
            <person name="Fu X."/>
            <person name="Miao Y."/>
            <person name="Liu J."/>
            <person name="Yu Q."/>
            <person name="Li R."/>
            <person name="Liao H."/>
            <person name="Li X."/>
            <person name="Kong Y."/>
            <person name="Jiang Z."/>
            <person name="Chourrout D."/>
            <person name="Li R."/>
            <person name="Bao Z."/>
        </authorList>
    </citation>
    <scope>NUCLEOTIDE SEQUENCE [LARGE SCALE GENOMIC DNA]</scope>
    <source>
        <strain evidence="11 12">PY_sf001</strain>
    </source>
</reference>
<dbReference type="GO" id="GO:0005886">
    <property type="term" value="C:plasma membrane"/>
    <property type="evidence" value="ECO:0007669"/>
    <property type="project" value="UniProtKB-SubCell"/>
</dbReference>
<dbReference type="PANTHER" id="PTHR46480">
    <property type="entry name" value="F20B24.22"/>
    <property type="match status" value="1"/>
</dbReference>
<protein>
    <submittedName>
        <fullName evidence="11">Voltage-gated hydrogen channel 1</fullName>
    </submittedName>
</protein>
<proteinExistence type="predicted"/>
<dbReference type="Proteomes" id="UP000242188">
    <property type="component" value="Unassembled WGS sequence"/>
</dbReference>
<keyword evidence="4" id="KW-0812">Transmembrane</keyword>
<evidence type="ECO:0000256" key="5">
    <source>
        <dbReference type="ARBA" id="ARBA00022882"/>
    </source>
</evidence>
<evidence type="ECO:0000256" key="7">
    <source>
        <dbReference type="ARBA" id="ARBA00023065"/>
    </source>
</evidence>
<evidence type="ECO:0000256" key="6">
    <source>
        <dbReference type="ARBA" id="ARBA00022989"/>
    </source>
</evidence>
<evidence type="ECO:0000313" key="12">
    <source>
        <dbReference type="Proteomes" id="UP000242188"/>
    </source>
</evidence>
<evidence type="ECO:0000256" key="1">
    <source>
        <dbReference type="ARBA" id="ARBA00004651"/>
    </source>
</evidence>
<evidence type="ECO:0000256" key="2">
    <source>
        <dbReference type="ARBA" id="ARBA00022448"/>
    </source>
</evidence>
<accession>A0A210QWG0</accession>
<keyword evidence="9" id="KW-0407">Ion channel</keyword>
<feature type="region of interest" description="Disordered" evidence="10">
    <location>
        <begin position="424"/>
        <end position="452"/>
    </location>
</feature>
<dbReference type="AlphaFoldDB" id="A0A210QWG0"/>
<feature type="region of interest" description="Disordered" evidence="10">
    <location>
        <begin position="350"/>
        <end position="379"/>
    </location>
</feature>
<comment type="subcellular location">
    <subcellularLocation>
        <location evidence="1">Cell membrane</location>
        <topology evidence="1">Multi-pass membrane protein</topology>
    </subcellularLocation>
</comment>
<evidence type="ECO:0000256" key="10">
    <source>
        <dbReference type="SAM" id="MobiDB-lite"/>
    </source>
</evidence>
<feature type="compositionally biased region" description="Polar residues" evidence="10">
    <location>
        <begin position="1"/>
        <end position="14"/>
    </location>
</feature>
<name>A0A210QWG0_MIZYE</name>
<evidence type="ECO:0000256" key="8">
    <source>
        <dbReference type="ARBA" id="ARBA00023136"/>
    </source>
</evidence>